<dbReference type="PANTHER" id="PTHR42742">
    <property type="entry name" value="TRANSCRIPTIONAL REPRESSOR MPRA"/>
    <property type="match status" value="1"/>
</dbReference>
<comment type="similarity">
    <text evidence="2">Belongs to the ROK (NagC/XylR) family.</text>
</comment>
<evidence type="ECO:0000256" key="1">
    <source>
        <dbReference type="ARBA" id="ARBA00001946"/>
    </source>
</evidence>
<protein>
    <recommendedName>
        <fullName evidence="11">fructokinase</fullName>
        <ecNumber evidence="11">2.7.1.4</ecNumber>
    </recommendedName>
</protein>
<keyword evidence="6 13" id="KW-0418">Kinase</keyword>
<evidence type="ECO:0000256" key="10">
    <source>
        <dbReference type="ARBA" id="ARBA00023277"/>
    </source>
</evidence>
<dbReference type="GO" id="GO:0008865">
    <property type="term" value="F:fructokinase activity"/>
    <property type="evidence" value="ECO:0007669"/>
    <property type="project" value="UniProtKB-EC"/>
</dbReference>
<keyword evidence="8" id="KW-0067">ATP-binding</keyword>
<dbReference type="EC" id="2.7.1.4" evidence="11"/>
<keyword evidence="9" id="KW-0460">Magnesium</keyword>
<dbReference type="PROSITE" id="PS01125">
    <property type="entry name" value="ROK"/>
    <property type="match status" value="1"/>
</dbReference>
<dbReference type="GO" id="GO:0005524">
    <property type="term" value="F:ATP binding"/>
    <property type="evidence" value="ECO:0007669"/>
    <property type="project" value="UniProtKB-KW"/>
</dbReference>
<dbReference type="InterPro" id="IPR043129">
    <property type="entry name" value="ATPase_NBD"/>
</dbReference>
<keyword evidence="5" id="KW-0547">Nucleotide-binding</keyword>
<keyword evidence="4" id="KW-0479">Metal-binding</keyword>
<evidence type="ECO:0000256" key="8">
    <source>
        <dbReference type="ARBA" id="ARBA00022840"/>
    </source>
</evidence>
<dbReference type="SUPFAM" id="SSF53067">
    <property type="entry name" value="Actin-like ATPase domain"/>
    <property type="match status" value="1"/>
</dbReference>
<dbReference type="GO" id="GO:0046872">
    <property type="term" value="F:metal ion binding"/>
    <property type="evidence" value="ECO:0007669"/>
    <property type="project" value="UniProtKB-KW"/>
</dbReference>
<organism evidence="13 14">
    <name type="scientific">Garciella nitratireducens DSM 15102</name>
    <dbReference type="NCBI Taxonomy" id="1121911"/>
    <lineage>
        <taxon>Bacteria</taxon>
        <taxon>Bacillati</taxon>
        <taxon>Bacillota</taxon>
        <taxon>Clostridia</taxon>
        <taxon>Eubacteriales</taxon>
        <taxon>Eubacteriaceae</taxon>
        <taxon>Garciella</taxon>
    </lineage>
</organism>
<dbReference type="Pfam" id="PF00480">
    <property type="entry name" value="ROK"/>
    <property type="match status" value="1"/>
</dbReference>
<evidence type="ECO:0000256" key="3">
    <source>
        <dbReference type="ARBA" id="ARBA00022679"/>
    </source>
</evidence>
<dbReference type="InterPro" id="IPR049874">
    <property type="entry name" value="ROK_cs"/>
</dbReference>
<evidence type="ECO:0000256" key="2">
    <source>
        <dbReference type="ARBA" id="ARBA00006479"/>
    </source>
</evidence>
<dbReference type="AlphaFoldDB" id="A0A1T4N2W9"/>
<evidence type="ECO:0000256" key="7">
    <source>
        <dbReference type="ARBA" id="ARBA00022833"/>
    </source>
</evidence>
<evidence type="ECO:0000256" key="11">
    <source>
        <dbReference type="ARBA" id="ARBA00038887"/>
    </source>
</evidence>
<dbReference type="Gene3D" id="3.30.420.40">
    <property type="match status" value="2"/>
</dbReference>
<accession>A0A1T4N2W9</accession>
<proteinExistence type="inferred from homology"/>
<evidence type="ECO:0000256" key="9">
    <source>
        <dbReference type="ARBA" id="ARBA00022842"/>
    </source>
</evidence>
<keyword evidence="10" id="KW-0119">Carbohydrate metabolism</keyword>
<gene>
    <name evidence="13" type="ORF">SAMN02745973_01532</name>
</gene>
<keyword evidence="7" id="KW-0862">Zinc</keyword>
<dbReference type="InterPro" id="IPR051804">
    <property type="entry name" value="Carb_Metab_Reg_Kinase/Isom"/>
</dbReference>
<dbReference type="EMBL" id="FUWV01000009">
    <property type="protein sequence ID" value="SJZ73474.1"/>
    <property type="molecule type" value="Genomic_DNA"/>
</dbReference>
<comment type="catalytic activity">
    <reaction evidence="12">
        <text>D-fructose + ATP = D-fructose 6-phosphate + ADP + H(+)</text>
        <dbReference type="Rhea" id="RHEA:16125"/>
        <dbReference type="ChEBI" id="CHEBI:15378"/>
        <dbReference type="ChEBI" id="CHEBI:30616"/>
        <dbReference type="ChEBI" id="CHEBI:37721"/>
        <dbReference type="ChEBI" id="CHEBI:61527"/>
        <dbReference type="ChEBI" id="CHEBI:456216"/>
        <dbReference type="EC" id="2.7.1.4"/>
    </reaction>
</comment>
<dbReference type="PANTHER" id="PTHR42742:SF3">
    <property type="entry name" value="FRUCTOKINASE"/>
    <property type="match status" value="1"/>
</dbReference>
<dbReference type="FunFam" id="3.30.420.40:FF:000153">
    <property type="entry name" value="Putative fructokinase"/>
    <property type="match status" value="1"/>
</dbReference>
<dbReference type="InterPro" id="IPR000600">
    <property type="entry name" value="ROK"/>
</dbReference>
<keyword evidence="3" id="KW-0808">Transferase</keyword>
<keyword evidence="14" id="KW-1185">Reference proteome</keyword>
<evidence type="ECO:0000256" key="6">
    <source>
        <dbReference type="ARBA" id="ARBA00022777"/>
    </source>
</evidence>
<evidence type="ECO:0000256" key="5">
    <source>
        <dbReference type="ARBA" id="ARBA00022741"/>
    </source>
</evidence>
<dbReference type="Proteomes" id="UP000196365">
    <property type="component" value="Unassembled WGS sequence"/>
</dbReference>
<evidence type="ECO:0000256" key="4">
    <source>
        <dbReference type="ARBA" id="ARBA00022723"/>
    </source>
</evidence>
<evidence type="ECO:0000256" key="12">
    <source>
        <dbReference type="ARBA" id="ARBA00048451"/>
    </source>
</evidence>
<evidence type="ECO:0000313" key="14">
    <source>
        <dbReference type="Proteomes" id="UP000196365"/>
    </source>
</evidence>
<reference evidence="13 14" key="1">
    <citation type="submission" date="2017-02" db="EMBL/GenBank/DDBJ databases">
        <authorList>
            <person name="Peterson S.W."/>
        </authorList>
    </citation>
    <scope>NUCLEOTIDE SEQUENCE [LARGE SCALE GENOMIC DNA]</scope>
    <source>
        <strain evidence="13 14">DSM 15102</strain>
    </source>
</reference>
<sequence>MKLGAIEAGGTKFVCAVGTEKGEILEKIIIPTQTPEKTLSKVIEFFQKKSIESLGIGSFGPIDINKKSDTYGAILNTPKFAWRDYPFLESMKQALDIPIGFTTDVNEAALGEFTFGAAKGLESCLYITVGTGIGAGMIIKGKILQGLSHPEMGHIIVRRHPKDDYLGGCPTHQDCLEGLASGPAIENRWRKKGIELSEQQEVWEMEAYYLAQALVQYIMILMPQKIIIGGGVAKQKSLFPLIRKKVKELLNGYLTYKEFNEEIRNYIVPPELGDCAGIIGGLVLAKEVIKKRD</sequence>
<name>A0A1T4N2W9_9FIRM</name>
<dbReference type="RefSeq" id="WP_087678947.1">
    <property type="nucleotide sequence ID" value="NZ_FUWV01000009.1"/>
</dbReference>
<evidence type="ECO:0000313" key="13">
    <source>
        <dbReference type="EMBL" id="SJZ73474.1"/>
    </source>
</evidence>
<dbReference type="OrthoDB" id="9783435at2"/>
<dbReference type="FunFam" id="3.30.420.40:FF:000136">
    <property type="entry name" value="Putative fructokinase"/>
    <property type="match status" value="1"/>
</dbReference>
<comment type="cofactor">
    <cofactor evidence="1">
        <name>Mg(2+)</name>
        <dbReference type="ChEBI" id="CHEBI:18420"/>
    </cofactor>
</comment>
<dbReference type="CDD" id="cd24067">
    <property type="entry name" value="ASKHA_NBD_ROK_BsFRK-like"/>
    <property type="match status" value="1"/>
</dbReference>